<dbReference type="InterPro" id="IPR058935">
    <property type="entry name" value="At4g15545-like_C"/>
</dbReference>
<evidence type="ECO:0000313" key="4">
    <source>
        <dbReference type="EMBL" id="CEM29262.1"/>
    </source>
</evidence>
<feature type="domain" description="At4g15545-like C-terminal" evidence="3">
    <location>
        <begin position="199"/>
        <end position="246"/>
    </location>
</feature>
<reference evidence="4" key="1">
    <citation type="submission" date="2014-11" db="EMBL/GenBank/DDBJ databases">
        <authorList>
            <person name="Otto D Thomas"/>
            <person name="Naeem Raeece"/>
        </authorList>
    </citation>
    <scope>NUCLEOTIDE SEQUENCE</scope>
</reference>
<dbReference type="VEuPathDB" id="CryptoDB:Cvel_21943"/>
<feature type="region of interest" description="Disordered" evidence="2">
    <location>
        <begin position="1"/>
        <end position="22"/>
    </location>
</feature>
<evidence type="ECO:0000256" key="1">
    <source>
        <dbReference type="SAM" id="Coils"/>
    </source>
</evidence>
<dbReference type="AlphaFoldDB" id="A0A0G4GHS1"/>
<dbReference type="PANTHER" id="PTHR47383">
    <property type="entry name" value="OS03G0659800 PROTEIN"/>
    <property type="match status" value="1"/>
</dbReference>
<sequence>MSASKLDFANSEISGLPQSSDEQMQVGLRIIDNAYRNRVESLMSENRALKAQMEEKAATVSSLQKRQSSLEAEVLEGKHRRQLLAEENGRLISTVKKLQKDVARLESVKQAILSSISEATSAEAEAAAADKEGGGQTGGADLYRNEEFVQLTAPATVRELRGDPLFAAYGGGGGNSHSRTSSPQRPPAQQPQTQPADPDMQGRMFFKAARARLSFEDFSTFLANIKRLNNHQQTREETLSSARAIFVVSSLCLSVCRPAGRPCKCGLAGGVPAALGKAFVRRGGGRSWKVPTVERGSQELKEEGKTK</sequence>
<keyword evidence="1" id="KW-0175">Coiled coil</keyword>
<dbReference type="PANTHER" id="PTHR47383:SF8">
    <property type="entry name" value="OS01G0768300 PROTEIN"/>
    <property type="match status" value="1"/>
</dbReference>
<feature type="compositionally biased region" description="Low complexity" evidence="2">
    <location>
        <begin position="190"/>
        <end position="199"/>
    </location>
</feature>
<organism evidence="4">
    <name type="scientific">Chromera velia CCMP2878</name>
    <dbReference type="NCBI Taxonomy" id="1169474"/>
    <lineage>
        <taxon>Eukaryota</taxon>
        <taxon>Sar</taxon>
        <taxon>Alveolata</taxon>
        <taxon>Colpodellida</taxon>
        <taxon>Chromeraceae</taxon>
        <taxon>Chromera</taxon>
    </lineage>
</organism>
<feature type="region of interest" description="Disordered" evidence="2">
    <location>
        <begin position="166"/>
        <end position="200"/>
    </location>
</feature>
<feature type="coiled-coil region" evidence="1">
    <location>
        <begin position="39"/>
        <end position="73"/>
    </location>
</feature>
<gene>
    <name evidence="4" type="ORF">Cvel_21943</name>
</gene>
<dbReference type="InterPro" id="IPR058936">
    <property type="entry name" value="At4g15545-like"/>
</dbReference>
<dbReference type="EMBL" id="CDMZ01001222">
    <property type="protein sequence ID" value="CEM29262.1"/>
    <property type="molecule type" value="Genomic_DNA"/>
</dbReference>
<feature type="compositionally biased region" description="Polar residues" evidence="2">
    <location>
        <begin position="11"/>
        <end position="22"/>
    </location>
</feature>
<accession>A0A0G4GHS1</accession>
<name>A0A0G4GHS1_9ALVE</name>
<proteinExistence type="predicted"/>
<protein>
    <recommendedName>
        <fullName evidence="3">At4g15545-like C-terminal domain-containing protein</fullName>
    </recommendedName>
</protein>
<dbReference type="PhylomeDB" id="A0A0G4GHS1"/>
<dbReference type="Pfam" id="PF25972">
    <property type="entry name" value="At4g15545_C"/>
    <property type="match status" value="1"/>
</dbReference>
<evidence type="ECO:0000256" key="2">
    <source>
        <dbReference type="SAM" id="MobiDB-lite"/>
    </source>
</evidence>
<evidence type="ECO:0000259" key="3">
    <source>
        <dbReference type="Pfam" id="PF25972"/>
    </source>
</evidence>